<dbReference type="InterPro" id="IPR038765">
    <property type="entry name" value="Papain-like_cys_pep_sf"/>
</dbReference>
<dbReference type="InterPro" id="IPR002931">
    <property type="entry name" value="Transglutaminase-like"/>
</dbReference>
<dbReference type="Pfam" id="PF01841">
    <property type="entry name" value="Transglut_core"/>
    <property type="match status" value="1"/>
</dbReference>
<dbReference type="GeneID" id="108718199"/>
<keyword evidence="1" id="KW-1133">Transmembrane helix</keyword>
<name>A0A8J0VDI6_XENLA</name>
<dbReference type="SMART" id="SM00460">
    <property type="entry name" value="TGc"/>
    <property type="match status" value="1"/>
</dbReference>
<keyword evidence="1" id="KW-0812">Transmembrane</keyword>
<dbReference type="GO" id="GO:0007517">
    <property type="term" value="P:muscle organ development"/>
    <property type="evidence" value="ECO:0000318"/>
    <property type="project" value="GO_Central"/>
</dbReference>
<dbReference type="OrthoDB" id="6129702at2759"/>
<reference evidence="4" key="1">
    <citation type="submission" date="2025-08" db="UniProtKB">
        <authorList>
            <consortium name="RefSeq"/>
        </authorList>
    </citation>
    <scope>IDENTIFICATION</scope>
    <source>
        <strain evidence="4">J_2021</strain>
        <tissue evidence="4">Erythrocytes</tissue>
    </source>
</reference>
<dbReference type="PANTHER" id="PTHR46333">
    <property type="entry name" value="CYTOKINESIS PROTEIN 3"/>
    <property type="match status" value="1"/>
</dbReference>
<dbReference type="SUPFAM" id="SSF54001">
    <property type="entry name" value="Cysteine proteinases"/>
    <property type="match status" value="1"/>
</dbReference>
<dbReference type="Proteomes" id="UP000186698">
    <property type="component" value="Chromosome 5S"/>
</dbReference>
<dbReference type="PANTHER" id="PTHR46333:SF7">
    <property type="entry name" value="KYPHOSCOLIOSIS PEPTIDASE"/>
    <property type="match status" value="1"/>
</dbReference>
<dbReference type="CTD" id="108718199"/>
<dbReference type="InterPro" id="IPR056564">
    <property type="entry name" value="Ig-like_KY"/>
</dbReference>
<feature type="transmembrane region" description="Helical" evidence="1">
    <location>
        <begin position="13"/>
        <end position="34"/>
    </location>
</feature>
<keyword evidence="1" id="KW-0472">Membrane</keyword>
<feature type="domain" description="Transglutaminase-like" evidence="2">
    <location>
        <begin position="166"/>
        <end position="231"/>
    </location>
</feature>
<dbReference type="GO" id="GO:0005737">
    <property type="term" value="C:cytoplasm"/>
    <property type="evidence" value="ECO:0000318"/>
    <property type="project" value="GO_Central"/>
</dbReference>
<evidence type="ECO:0000313" key="3">
    <source>
        <dbReference type="Proteomes" id="UP000186698"/>
    </source>
</evidence>
<sequence>MALHQQLSLWQKILLGILCFPLLPIYFCVSYLCLKRKKKNELEENNVDIGHVESGHFIRKTTEEDGTFCADGKNEEKCHTAFKYPWDKKNLKSLQVDLVALAKLDAYATKVNGHRTLELLVKDLLCDASTDLEKTRAIWIWICQHIENDAAETKNKGLVPPDPEATFQSKKTFCTGYSSLFQRMCSVCSLADIRCNTVCGYRKGQTFSEGPNHAWNTVYLENSWHLLDCTMGAGYVDDSMNKFTFQYNEFYFLTHPALFIEDHFPERTHYQLLELPLFQNQFEGNVHRRSHFYTLGLGSSHPHTSSIETVRGKACVTIERSQQIQFIFSLNETEQPGLIRLTKHGTIFDVYPLKTGQHLLQIFAKRPDVDKAYRLVLDHVIDCKAVDNSVKIPTILSNPVGPSWISEKAGLIQPSHVDPIINTEDGRCTVGFVLERTIKLTSNLKSDEVKNMPNHVIQWRQKRKVEFQVHLPQPGTYVLQIFGGSSGYICNYLITCSNPSVKWKPFPAVLHNPVGPNPDTEKIGIHPSSHPEPVINTEDGCCNISFALNKVLHISSCLKYEDVKPLRNHIIQKSQKNNVTFNVRLPQAGSYVLQIFGGSTGYICNYLLICTNPNVKWPPFPAALHNPVGPNPETEKVGLCRPSHSEPIINTEDGSCIISFALDTVLKLTSSLISHDGQNILNHVLQKSQKDRIEFNICLPHSGSYVFQIFEDTIGYICNYLLTCTNYNFKWPPFPSALHNPVGPTPETETIGLLRPSHPNPIIESENGCCTINFELERDLCVFPTLHSEKPPITPGTEHRYTFQMHKQNTIEIMVRLPCAGTYVLRVNIMPNNSTEYTSQCNYLINSTNTSVKWPVFPLAYESWAKNFELVEPLDGVLPEKSPVYFKLRVPGVESVLVKAKNDFPLSLSETGYWEGTCNTNDCKYIYVIVCHKAQPHSRDYILQYQVDNRQ</sequence>
<evidence type="ECO:0000313" key="4">
    <source>
        <dbReference type="RefSeq" id="XP_018121374.1"/>
    </source>
</evidence>
<gene>
    <name evidence="4" type="primary">LOC108718199</name>
</gene>
<dbReference type="Gene3D" id="3.10.620.30">
    <property type="match status" value="1"/>
</dbReference>
<accession>A0A8J0VDI6</accession>
<dbReference type="Pfam" id="PF23265">
    <property type="entry name" value="Ig-like_KY"/>
    <property type="match status" value="5"/>
</dbReference>
<keyword evidence="3" id="KW-1185">Reference proteome</keyword>
<evidence type="ECO:0000256" key="1">
    <source>
        <dbReference type="SAM" id="Phobius"/>
    </source>
</evidence>
<dbReference type="AlphaFoldDB" id="A0A8J0VDI6"/>
<proteinExistence type="predicted"/>
<dbReference type="GO" id="GO:0007528">
    <property type="term" value="P:neuromuscular junction development"/>
    <property type="evidence" value="ECO:0000318"/>
    <property type="project" value="GO_Central"/>
</dbReference>
<dbReference type="KEGG" id="xla:108718199"/>
<dbReference type="RefSeq" id="XP_018121374.1">
    <property type="nucleotide sequence ID" value="XM_018265885.2"/>
</dbReference>
<dbReference type="InterPro" id="IPR052557">
    <property type="entry name" value="CAP/Cytokinesis_protein"/>
</dbReference>
<evidence type="ECO:0000259" key="2">
    <source>
        <dbReference type="SMART" id="SM00460"/>
    </source>
</evidence>
<organism evidence="3 4">
    <name type="scientific">Xenopus laevis</name>
    <name type="common">African clawed frog</name>
    <dbReference type="NCBI Taxonomy" id="8355"/>
    <lineage>
        <taxon>Eukaryota</taxon>
        <taxon>Metazoa</taxon>
        <taxon>Chordata</taxon>
        <taxon>Craniata</taxon>
        <taxon>Vertebrata</taxon>
        <taxon>Euteleostomi</taxon>
        <taxon>Amphibia</taxon>
        <taxon>Batrachia</taxon>
        <taxon>Anura</taxon>
        <taxon>Pipoidea</taxon>
        <taxon>Pipidae</taxon>
        <taxon>Xenopodinae</taxon>
        <taxon>Xenopus</taxon>
        <taxon>Xenopus</taxon>
    </lineage>
</organism>
<protein>
    <submittedName>
        <fullName evidence="4">Kyphoscoliosis peptidase isoform X1</fullName>
    </submittedName>
</protein>